<keyword evidence="5" id="KW-0812">Transmembrane</keyword>
<comment type="caution">
    <text evidence="15">The sequence shown here is derived from an EMBL/GenBank/DDBJ whole genome shotgun (WGS) entry which is preliminary data.</text>
</comment>
<comment type="similarity">
    <text evidence="2">Belongs to the TonB-dependent receptor family. Hemoglobin/haptoglobin binding protein subfamily.</text>
</comment>
<evidence type="ECO:0000256" key="9">
    <source>
        <dbReference type="ARBA" id="ARBA00023170"/>
    </source>
</evidence>
<gene>
    <name evidence="15" type="ORF">C0039_00535</name>
</gene>
<dbReference type="Pfam" id="PF07715">
    <property type="entry name" value="Plug"/>
    <property type="match status" value="1"/>
</dbReference>
<evidence type="ECO:0000256" key="3">
    <source>
        <dbReference type="ARBA" id="ARBA00022448"/>
    </source>
</evidence>
<dbReference type="PANTHER" id="PTHR30069:SF29">
    <property type="entry name" value="HEMOGLOBIN AND HEMOGLOBIN-HAPTOGLOBIN-BINDING PROTEIN 1-RELATED"/>
    <property type="match status" value="1"/>
</dbReference>
<keyword evidence="9" id="KW-0675">Receptor</keyword>
<evidence type="ECO:0000256" key="12">
    <source>
        <dbReference type="SAM" id="SignalP"/>
    </source>
</evidence>
<keyword evidence="4" id="KW-1134">Transmembrane beta strand</keyword>
<evidence type="ECO:0000256" key="8">
    <source>
        <dbReference type="ARBA" id="ARBA00023136"/>
    </source>
</evidence>
<evidence type="ECO:0000256" key="1">
    <source>
        <dbReference type="ARBA" id="ARBA00004571"/>
    </source>
</evidence>
<feature type="domain" description="TonB-dependent receptor plug" evidence="14">
    <location>
        <begin position="121"/>
        <end position="217"/>
    </location>
</feature>
<sequence>MNCRAHLSLWCLLLASTAWAQAHEMSLLDLIDKIQSRQQQVVYSSALVREDQMVTVEDFSIESLGQALQDHGLGVEAVDGIWVISRLADKPVAKTEEATPLLETVIVTGSLHRLPHIGVGSSVVQLSAEELALVPTLGSDAMRATLRLPGVSSLGVSAKPRIRGGLQDELLVMQDGIELMEPFHLADYHSPYSSIDYHTIESLNVYTGGFPSRYGYRMSGVMDIRNQWHEDDYNTDIGISSFSNFIHTRGEFGKERPASWLLSLRQGDLTDLTDYIETRSGDPRYRDFSARVNFDMSDSLELTSGLALAQDDIKFDDEEERATSLIDTWYAWVGGSWVFNSRTASRFTLSWLDFERDKDQASFEIDEEDPGKGGFLDHRQKVNRLALRNDWSFNDDNKFWEFGWQLEYNKGDYRHRAYIDRGELAGILGTEEDVSRDITLDTSGWSGGGYAQVDWQISQRLTLQPSLRWDVQDYYIELGTEQQLSPRLGVSYQWNDATQLRLSLGRFHQQEGIQEIQVIDGLTTFFKPQHSDQVVAGIEWRSEKLELSGELYYKRYEDLKGRFENIFNPFVLLPEMEPDRVGLLPDRAVAKGADMDLKVSLAEALSAYFRYSFMDARDQIDGKWVDRRWSQQHTINTGIVWQKETFSIALGATWHSGWRSTLMPSFVAEDETVAVSSVLNNTELDDYFSLDINIRKHWIFPRCRVEVYADIVNLTDRKNQAGIDFDIEEVEGGYDLSPDGETLLGRVPSVGITLSF</sequence>
<evidence type="ECO:0000313" key="15">
    <source>
        <dbReference type="EMBL" id="PLW70654.1"/>
    </source>
</evidence>
<comment type="subcellular location">
    <subcellularLocation>
        <location evidence="1">Cell outer membrane</location>
        <topology evidence="1">Multi-pass membrane protein</topology>
    </subcellularLocation>
</comment>
<evidence type="ECO:0008006" key="17">
    <source>
        <dbReference type="Google" id="ProtNLM"/>
    </source>
</evidence>
<dbReference type="InterPro" id="IPR039426">
    <property type="entry name" value="TonB-dep_rcpt-like"/>
</dbReference>
<accession>A0A2N5X841</accession>
<reference evidence="15 16" key="1">
    <citation type="submission" date="2018-01" db="EMBL/GenBank/DDBJ databases">
        <title>The draft genome sequence of Halioglobus lutimaris HF004.</title>
        <authorList>
            <person name="Du Z.-J."/>
            <person name="Shi M.-J."/>
        </authorList>
    </citation>
    <scope>NUCLEOTIDE SEQUENCE [LARGE SCALE GENOMIC DNA]</scope>
    <source>
        <strain evidence="15 16">HF004</strain>
    </source>
</reference>
<dbReference type="GO" id="GO:0009279">
    <property type="term" value="C:cell outer membrane"/>
    <property type="evidence" value="ECO:0007669"/>
    <property type="project" value="UniProtKB-SubCell"/>
</dbReference>
<evidence type="ECO:0000256" key="11">
    <source>
        <dbReference type="RuleBase" id="RU003357"/>
    </source>
</evidence>
<protein>
    <recommendedName>
        <fullName evidence="17">TonB-dependent receptor</fullName>
    </recommendedName>
</protein>
<dbReference type="AlphaFoldDB" id="A0A2N5X841"/>
<keyword evidence="10" id="KW-0998">Cell outer membrane</keyword>
<dbReference type="InterPro" id="IPR036942">
    <property type="entry name" value="Beta-barrel_TonB_sf"/>
</dbReference>
<evidence type="ECO:0000313" key="16">
    <source>
        <dbReference type="Proteomes" id="UP000235005"/>
    </source>
</evidence>
<dbReference type="Pfam" id="PF00593">
    <property type="entry name" value="TonB_dep_Rec_b-barrel"/>
    <property type="match status" value="1"/>
</dbReference>
<feature type="domain" description="TonB-dependent receptor-like beta-barrel" evidence="13">
    <location>
        <begin position="278"/>
        <end position="714"/>
    </location>
</feature>
<feature type="signal peptide" evidence="12">
    <location>
        <begin position="1"/>
        <end position="20"/>
    </location>
</feature>
<dbReference type="GO" id="GO:0044718">
    <property type="term" value="P:siderophore transmembrane transport"/>
    <property type="evidence" value="ECO:0007669"/>
    <property type="project" value="TreeGrafter"/>
</dbReference>
<dbReference type="GO" id="GO:0015344">
    <property type="term" value="F:siderophore uptake transmembrane transporter activity"/>
    <property type="evidence" value="ECO:0007669"/>
    <property type="project" value="TreeGrafter"/>
</dbReference>
<dbReference type="Proteomes" id="UP000235005">
    <property type="component" value="Unassembled WGS sequence"/>
</dbReference>
<dbReference type="InterPro" id="IPR037066">
    <property type="entry name" value="Plug_dom_sf"/>
</dbReference>
<keyword evidence="3" id="KW-0813">Transport</keyword>
<evidence type="ECO:0000259" key="13">
    <source>
        <dbReference type="Pfam" id="PF00593"/>
    </source>
</evidence>
<evidence type="ECO:0000256" key="4">
    <source>
        <dbReference type="ARBA" id="ARBA00022452"/>
    </source>
</evidence>
<dbReference type="InterPro" id="IPR012910">
    <property type="entry name" value="Plug_dom"/>
</dbReference>
<evidence type="ECO:0000259" key="14">
    <source>
        <dbReference type="Pfam" id="PF07715"/>
    </source>
</evidence>
<keyword evidence="7 11" id="KW-0798">TonB box</keyword>
<keyword evidence="16" id="KW-1185">Reference proteome</keyword>
<proteinExistence type="inferred from homology"/>
<dbReference type="SUPFAM" id="SSF56935">
    <property type="entry name" value="Porins"/>
    <property type="match status" value="1"/>
</dbReference>
<name>A0A2N5X841_9GAMM</name>
<dbReference type="Gene3D" id="2.40.170.20">
    <property type="entry name" value="TonB-dependent receptor, beta-barrel domain"/>
    <property type="match status" value="1"/>
</dbReference>
<keyword evidence="8 11" id="KW-0472">Membrane</keyword>
<evidence type="ECO:0000256" key="6">
    <source>
        <dbReference type="ARBA" id="ARBA00022729"/>
    </source>
</evidence>
<keyword evidence="6 12" id="KW-0732">Signal</keyword>
<dbReference type="OrthoDB" id="9758870at2"/>
<dbReference type="InterPro" id="IPR000531">
    <property type="entry name" value="Beta-barrel_TonB"/>
</dbReference>
<evidence type="ECO:0000256" key="2">
    <source>
        <dbReference type="ARBA" id="ARBA00008143"/>
    </source>
</evidence>
<evidence type="ECO:0000256" key="10">
    <source>
        <dbReference type="ARBA" id="ARBA00023237"/>
    </source>
</evidence>
<organism evidence="15 16">
    <name type="scientific">Pseudohalioglobus lutimaris</name>
    <dbReference type="NCBI Taxonomy" id="1737061"/>
    <lineage>
        <taxon>Bacteria</taxon>
        <taxon>Pseudomonadati</taxon>
        <taxon>Pseudomonadota</taxon>
        <taxon>Gammaproteobacteria</taxon>
        <taxon>Cellvibrionales</taxon>
        <taxon>Halieaceae</taxon>
        <taxon>Pseudohalioglobus</taxon>
    </lineage>
</organism>
<evidence type="ECO:0000256" key="5">
    <source>
        <dbReference type="ARBA" id="ARBA00022692"/>
    </source>
</evidence>
<dbReference type="EMBL" id="PKUS01000001">
    <property type="protein sequence ID" value="PLW70654.1"/>
    <property type="molecule type" value="Genomic_DNA"/>
</dbReference>
<evidence type="ECO:0000256" key="7">
    <source>
        <dbReference type="ARBA" id="ARBA00023077"/>
    </source>
</evidence>
<dbReference type="PANTHER" id="PTHR30069">
    <property type="entry name" value="TONB-DEPENDENT OUTER MEMBRANE RECEPTOR"/>
    <property type="match status" value="1"/>
</dbReference>
<dbReference type="Gene3D" id="2.170.130.10">
    <property type="entry name" value="TonB-dependent receptor, plug domain"/>
    <property type="match status" value="1"/>
</dbReference>
<feature type="chain" id="PRO_5015008596" description="TonB-dependent receptor" evidence="12">
    <location>
        <begin position="21"/>
        <end position="756"/>
    </location>
</feature>